<dbReference type="Proteomes" id="UP000611640">
    <property type="component" value="Chromosome"/>
</dbReference>
<dbReference type="PANTHER" id="PTHR44013:SF1">
    <property type="entry name" value="ZINC-TYPE ALCOHOL DEHYDROGENASE-LIKE PROTEIN C16A3.02C"/>
    <property type="match status" value="1"/>
</dbReference>
<dbReference type="InterPro" id="IPR036291">
    <property type="entry name" value="NAD(P)-bd_dom_sf"/>
</dbReference>
<reference evidence="2 3" key="1">
    <citation type="submission" date="2020-08" db="EMBL/GenBank/DDBJ databases">
        <title>Whole genome shotgun sequence of Actinocatenispora thailandica NBRC 105041.</title>
        <authorList>
            <person name="Komaki H."/>
            <person name="Tamura T."/>
        </authorList>
    </citation>
    <scope>NUCLEOTIDE SEQUENCE [LARGE SCALE GENOMIC DNA]</scope>
    <source>
        <strain evidence="2 3">NBRC 105041</strain>
    </source>
</reference>
<evidence type="ECO:0000259" key="1">
    <source>
        <dbReference type="SMART" id="SM00829"/>
    </source>
</evidence>
<protein>
    <submittedName>
        <fullName evidence="2">NADPH:quinone reductase</fullName>
    </submittedName>
</protein>
<dbReference type="RefSeq" id="WP_203962814.1">
    <property type="nucleotide sequence ID" value="NZ_AP023355.1"/>
</dbReference>
<dbReference type="EMBL" id="AP023355">
    <property type="protein sequence ID" value="BCJ36440.1"/>
    <property type="molecule type" value="Genomic_DNA"/>
</dbReference>
<dbReference type="Pfam" id="PF08240">
    <property type="entry name" value="ADH_N"/>
    <property type="match status" value="1"/>
</dbReference>
<dbReference type="SMART" id="SM00829">
    <property type="entry name" value="PKS_ER"/>
    <property type="match status" value="1"/>
</dbReference>
<accession>A0A7R7DRT1</accession>
<dbReference type="InterPro" id="IPR011032">
    <property type="entry name" value="GroES-like_sf"/>
</dbReference>
<dbReference type="PANTHER" id="PTHR44013">
    <property type="entry name" value="ZINC-TYPE ALCOHOL DEHYDROGENASE-LIKE PROTEIN C16A3.02C"/>
    <property type="match status" value="1"/>
</dbReference>
<dbReference type="Gene3D" id="3.90.180.10">
    <property type="entry name" value="Medium-chain alcohol dehydrogenases, catalytic domain"/>
    <property type="match status" value="1"/>
</dbReference>
<dbReference type="Gene3D" id="3.40.50.720">
    <property type="entry name" value="NAD(P)-binding Rossmann-like Domain"/>
    <property type="match status" value="1"/>
</dbReference>
<dbReference type="InterPro" id="IPR020843">
    <property type="entry name" value="ER"/>
</dbReference>
<dbReference type="AlphaFoldDB" id="A0A7R7DRT1"/>
<gene>
    <name evidence="2" type="ORF">Athai_39430</name>
</gene>
<feature type="domain" description="Enoyl reductase (ER)" evidence="1">
    <location>
        <begin position="10"/>
        <end position="306"/>
    </location>
</feature>
<name>A0A7R7DRT1_9ACTN</name>
<dbReference type="Pfam" id="PF13602">
    <property type="entry name" value="ADH_zinc_N_2"/>
    <property type="match status" value="1"/>
</dbReference>
<evidence type="ECO:0000313" key="2">
    <source>
        <dbReference type="EMBL" id="BCJ36440.1"/>
    </source>
</evidence>
<dbReference type="InterPro" id="IPR052733">
    <property type="entry name" value="Chloroplast_QOR"/>
</dbReference>
<proteinExistence type="predicted"/>
<dbReference type="InterPro" id="IPR013154">
    <property type="entry name" value="ADH-like_N"/>
</dbReference>
<dbReference type="SUPFAM" id="SSF51735">
    <property type="entry name" value="NAD(P)-binding Rossmann-fold domains"/>
    <property type="match status" value="1"/>
</dbReference>
<dbReference type="GO" id="GO:0016491">
    <property type="term" value="F:oxidoreductase activity"/>
    <property type="evidence" value="ECO:0007669"/>
    <property type="project" value="InterPro"/>
</dbReference>
<organism evidence="2 3">
    <name type="scientific">Actinocatenispora thailandica</name>
    <dbReference type="NCBI Taxonomy" id="227318"/>
    <lineage>
        <taxon>Bacteria</taxon>
        <taxon>Bacillati</taxon>
        <taxon>Actinomycetota</taxon>
        <taxon>Actinomycetes</taxon>
        <taxon>Micromonosporales</taxon>
        <taxon>Micromonosporaceae</taxon>
        <taxon>Actinocatenispora</taxon>
    </lineage>
</organism>
<keyword evidence="3" id="KW-1185">Reference proteome</keyword>
<sequence>MKAVRFHRYGDSDVLAYEDAPRPVPAAGQVLVQVAATTFNPVDASIRAGRLAEVFPVEFPHVPGVEVAGTVAELGADVTGQQVGAAVLAYLPMTADGAAAEHVLAPAEALAAAPRTVPLADAAALPAAALTAWQALTEVAGLTTGQRILVNGAGGAVGGYAVQLAKQLGAEVTATGSDRSADRLREYGADRIVGYVEGSAPVTGAPFDVVLNLVPTSPEQSAVLVGLVADGGVLVSATAPADPDPARQVRTAQVFSRSDAAQLAELVARVDAGTLRIDVADRRPLADLPAVHADYAAGRLAGRTILIPA</sequence>
<dbReference type="KEGG" id="atl:Athai_39430"/>
<dbReference type="CDD" id="cd05289">
    <property type="entry name" value="MDR_like_2"/>
    <property type="match status" value="1"/>
</dbReference>
<evidence type="ECO:0000313" key="3">
    <source>
        <dbReference type="Proteomes" id="UP000611640"/>
    </source>
</evidence>
<dbReference type="SUPFAM" id="SSF50129">
    <property type="entry name" value="GroES-like"/>
    <property type="match status" value="1"/>
</dbReference>